<evidence type="ECO:0000313" key="3">
    <source>
        <dbReference type="Proteomes" id="UP001529235"/>
    </source>
</evidence>
<dbReference type="EMBL" id="JASNVW010000007">
    <property type="protein sequence ID" value="MDK6029384.1"/>
    <property type="molecule type" value="Genomic_DNA"/>
</dbReference>
<dbReference type="RefSeq" id="WP_285274369.1">
    <property type="nucleotide sequence ID" value="NZ_JASNVW010000007.1"/>
</dbReference>
<feature type="domain" description="PurE" evidence="1">
    <location>
        <begin position="122"/>
        <end position="260"/>
    </location>
</feature>
<dbReference type="Proteomes" id="UP001529235">
    <property type="component" value="Unassembled WGS sequence"/>
</dbReference>
<proteinExistence type="predicted"/>
<evidence type="ECO:0000313" key="2">
    <source>
        <dbReference type="EMBL" id="MDK6029384.1"/>
    </source>
</evidence>
<sequence>MDLRKVLEDLASGKISVEEALRRIRLFSIEYIENVIRFDVGRELRRDVPEIVFGEGKSVENLEKILVSVVPRSGRVIVSRLTNEQIAYLENAKFEDFEIFINKRGRIAVVKKKDFDIPKYDCRVGVVAAGTADIGVAEEAKVVVEQMGCETVSIYDVGVAGFHRVLEALKILKERDVDVAIVVAGMEGALPSVVASLIDVPVIGVPTSVGYGAGGEGLAALYSMLQACPLGLAVVNIDNGVNAGVVAGLIGRRISLYKQKCVSVERT</sequence>
<dbReference type="NCBIfam" id="NF033503">
    <property type="entry name" value="LarB"/>
    <property type="match status" value="1"/>
</dbReference>
<dbReference type="SUPFAM" id="SSF52255">
    <property type="entry name" value="N5-CAIR mutase (phosphoribosylaminoimidazole carboxylase, PurE)"/>
    <property type="match status" value="1"/>
</dbReference>
<dbReference type="SMART" id="SM01001">
    <property type="entry name" value="AIRC"/>
    <property type="match status" value="1"/>
</dbReference>
<dbReference type="Gene3D" id="3.40.50.1970">
    <property type="match status" value="1"/>
</dbReference>
<evidence type="ECO:0000259" key="1">
    <source>
        <dbReference type="SMART" id="SM01001"/>
    </source>
</evidence>
<dbReference type="InterPro" id="IPR039476">
    <property type="entry name" value="P2CMN_synthase_LarB"/>
</dbReference>
<dbReference type="Pfam" id="PF00731">
    <property type="entry name" value="AIRC"/>
    <property type="match status" value="1"/>
</dbReference>
<name>A0ABD4Z820_9CREN</name>
<keyword evidence="3" id="KW-1185">Reference proteome</keyword>
<dbReference type="AlphaFoldDB" id="A0ABD4Z820"/>
<comment type="caution">
    <text evidence="2">The sequence shown here is derived from an EMBL/GenBank/DDBJ whole genome shotgun (WGS) entry which is preliminary data.</text>
</comment>
<reference evidence="2 3" key="1">
    <citation type="submission" date="2023-05" db="EMBL/GenBank/DDBJ databases">
        <title>A new hyperthermophilic archaea 'Ignisphaera cupida' sp. nov. and description of the family 'Ignisphaeraceae' fam. nov.</title>
        <authorList>
            <person name="Podosokorskaya O.A."/>
            <person name="Elcheninov A.G."/>
            <person name="Klukina A."/>
            <person name="Merkel A.Y."/>
        </authorList>
    </citation>
    <scope>NUCLEOTIDE SEQUENCE [LARGE SCALE GENOMIC DNA]</scope>
    <source>
        <strain evidence="2 3">4213-co</strain>
    </source>
</reference>
<protein>
    <submittedName>
        <fullName evidence="2">Nickel pincer cofactor biosynthesis protein LarB</fullName>
    </submittedName>
</protein>
<accession>A0ABD4Z820</accession>
<organism evidence="2 3">
    <name type="scientific">Ignisphaera cupida</name>
    <dbReference type="NCBI Taxonomy" id="3050454"/>
    <lineage>
        <taxon>Archaea</taxon>
        <taxon>Thermoproteota</taxon>
        <taxon>Thermoprotei</taxon>
        <taxon>Desulfurococcales</taxon>
        <taxon>Desulfurococcaceae</taxon>
        <taxon>Ignisphaera</taxon>
    </lineage>
</organism>
<dbReference type="InterPro" id="IPR000031">
    <property type="entry name" value="PurE_dom"/>
</dbReference>
<gene>
    <name evidence="2" type="primary">larB</name>
    <name evidence="2" type="ORF">QPL79_08415</name>
</gene>
<dbReference type="PANTHER" id="PTHR43064:SF1">
    <property type="entry name" value="SLL1489 PROTEIN"/>
    <property type="match status" value="1"/>
</dbReference>
<dbReference type="PANTHER" id="PTHR43064">
    <property type="entry name" value="PHOSPHORIBOSYLAMINOIMIDAZOLE CARBOXYLASE-RELATED"/>
    <property type="match status" value="1"/>
</dbReference>